<keyword evidence="2" id="KW-1015">Disulfide bond</keyword>
<dbReference type="Gene3D" id="3.10.100.10">
    <property type="entry name" value="Mannose-Binding Protein A, subunit A"/>
    <property type="match status" value="1"/>
</dbReference>
<dbReference type="GeneTree" id="ENSGT00960000188407"/>
<evidence type="ECO:0000256" key="2">
    <source>
        <dbReference type="ARBA" id="ARBA00023157"/>
    </source>
</evidence>
<dbReference type="AlphaFoldDB" id="A0A7M4FZ21"/>
<name>A0A7M4FZ21_CROPO</name>
<dbReference type="SUPFAM" id="SSF56436">
    <property type="entry name" value="C-type lectin-like"/>
    <property type="match status" value="1"/>
</dbReference>
<dbReference type="InterPro" id="IPR051379">
    <property type="entry name" value="C-type_Lectin_Receptor_IMM"/>
</dbReference>
<protein>
    <submittedName>
        <fullName evidence="3">Uncharacterized protein</fullName>
    </submittedName>
</protein>
<dbReference type="Ensembl" id="ENSCPRT00005021257.1">
    <property type="protein sequence ID" value="ENSCPRP00005018170.1"/>
    <property type="gene ID" value="ENSCPRG00005012671.1"/>
</dbReference>
<dbReference type="GO" id="GO:0030246">
    <property type="term" value="F:carbohydrate binding"/>
    <property type="evidence" value="ECO:0007669"/>
    <property type="project" value="UniProtKB-KW"/>
</dbReference>
<keyword evidence="4" id="KW-1185">Reference proteome</keyword>
<dbReference type="OMA" id="YSHYFPL"/>
<evidence type="ECO:0000313" key="3">
    <source>
        <dbReference type="Ensembl" id="ENSCPRP00005018170.1"/>
    </source>
</evidence>
<dbReference type="InterPro" id="IPR016187">
    <property type="entry name" value="CTDL_fold"/>
</dbReference>
<sequence length="145" mass="16692">MHRYSLGTDWLSSSSAEKDLGVTVDNKLNMSQQCALVRKANDVLGCIDRSVLCPPEWLLHRGRCYYFSEEKRIWESSRDYCAARKSNLLVFENEDELASIAALYSHYFPLIPRALSVPRGMMLIFDGCHSSYKWICKKKATLLDF</sequence>
<evidence type="ECO:0000313" key="4">
    <source>
        <dbReference type="Proteomes" id="UP000594220"/>
    </source>
</evidence>
<reference evidence="3" key="2">
    <citation type="submission" date="2025-09" db="UniProtKB">
        <authorList>
            <consortium name="Ensembl"/>
        </authorList>
    </citation>
    <scope>IDENTIFICATION</scope>
</reference>
<keyword evidence="1" id="KW-0430">Lectin</keyword>
<dbReference type="PANTHER" id="PTHR46746">
    <property type="entry name" value="KILLER CELL LECTIN-LIKE RECEPTOR SUBFAMILY F MEMBER 2"/>
    <property type="match status" value="1"/>
</dbReference>
<dbReference type="PANTHER" id="PTHR46746:SF9">
    <property type="entry name" value="CD209 ANTIGEN-LIKE PROTEIN C-LIKE"/>
    <property type="match status" value="1"/>
</dbReference>
<reference evidence="3" key="1">
    <citation type="submission" date="2025-08" db="UniProtKB">
        <authorList>
            <consortium name="Ensembl"/>
        </authorList>
    </citation>
    <scope>IDENTIFICATION</scope>
</reference>
<organism evidence="3 4">
    <name type="scientific">Crocodylus porosus</name>
    <name type="common">Saltwater crocodile</name>
    <name type="synonym">Estuarine crocodile</name>
    <dbReference type="NCBI Taxonomy" id="8502"/>
    <lineage>
        <taxon>Eukaryota</taxon>
        <taxon>Metazoa</taxon>
        <taxon>Chordata</taxon>
        <taxon>Craniata</taxon>
        <taxon>Vertebrata</taxon>
        <taxon>Euteleostomi</taxon>
        <taxon>Archelosauria</taxon>
        <taxon>Archosauria</taxon>
        <taxon>Crocodylia</taxon>
        <taxon>Longirostres</taxon>
        <taxon>Crocodylidae</taxon>
        <taxon>Crocodylus</taxon>
    </lineage>
</organism>
<accession>A0A7M4FZ21</accession>
<proteinExistence type="predicted"/>
<evidence type="ECO:0000256" key="1">
    <source>
        <dbReference type="ARBA" id="ARBA00022734"/>
    </source>
</evidence>
<dbReference type="Proteomes" id="UP000594220">
    <property type="component" value="Unplaced"/>
</dbReference>
<dbReference type="InterPro" id="IPR016186">
    <property type="entry name" value="C-type_lectin-like/link_sf"/>
</dbReference>